<dbReference type="OrthoDB" id="8455776at2"/>
<keyword evidence="2" id="KW-1185">Reference proteome</keyword>
<comment type="caution">
    <text evidence="1">The sequence shown here is derived from an EMBL/GenBank/DDBJ whole genome shotgun (WGS) entry which is preliminary data.</text>
</comment>
<name>A0A256F9D1_9HYPH</name>
<protein>
    <submittedName>
        <fullName evidence="1">Uncharacterized protein</fullName>
    </submittedName>
</protein>
<dbReference type="EMBL" id="NNRK01000033">
    <property type="protein sequence ID" value="OYR11316.1"/>
    <property type="molecule type" value="Genomic_DNA"/>
</dbReference>
<reference evidence="1 2" key="1">
    <citation type="submission" date="2017-07" db="EMBL/GenBank/DDBJ databases">
        <title>Phylogenetic study on the rhizospheric bacterium Ochrobactrum sp. A44.</title>
        <authorList>
            <person name="Krzyzanowska D.M."/>
            <person name="Ossowicki A."/>
            <person name="Rajewska M."/>
            <person name="Maciag T."/>
            <person name="Kaczynski Z."/>
            <person name="Czerwicka M."/>
            <person name="Jafra S."/>
        </authorList>
    </citation>
    <scope>NUCLEOTIDE SEQUENCE [LARGE SCALE GENOMIC DNA]</scope>
    <source>
        <strain evidence="1 2">PR17</strain>
    </source>
</reference>
<accession>A0A256F9D1</accession>
<dbReference type="AlphaFoldDB" id="A0A256F9D1"/>
<gene>
    <name evidence="1" type="ORF">CEV32_1614</name>
</gene>
<dbReference type="Proteomes" id="UP000216345">
    <property type="component" value="Unassembled WGS sequence"/>
</dbReference>
<proteinExistence type="predicted"/>
<evidence type="ECO:0000313" key="2">
    <source>
        <dbReference type="Proteomes" id="UP000216345"/>
    </source>
</evidence>
<dbReference type="RefSeq" id="WP_094578249.1">
    <property type="nucleotide sequence ID" value="NZ_JBHEEL010000007.1"/>
</dbReference>
<sequence length="71" mass="7734">MRYSSQTMVGLLAILSIASVQTRDMEHGTRHAYARALNDVGTDDGLVFDTDATTSLFVSRTKRASKALSAR</sequence>
<organism evidence="1 2">
    <name type="scientific">Brucella rhizosphaerae</name>
    <dbReference type="NCBI Taxonomy" id="571254"/>
    <lineage>
        <taxon>Bacteria</taxon>
        <taxon>Pseudomonadati</taxon>
        <taxon>Pseudomonadota</taxon>
        <taxon>Alphaproteobacteria</taxon>
        <taxon>Hyphomicrobiales</taxon>
        <taxon>Brucellaceae</taxon>
        <taxon>Brucella/Ochrobactrum group</taxon>
        <taxon>Brucella</taxon>
    </lineage>
</organism>
<evidence type="ECO:0000313" key="1">
    <source>
        <dbReference type="EMBL" id="OYR11316.1"/>
    </source>
</evidence>